<feature type="signal peptide" evidence="2">
    <location>
        <begin position="1"/>
        <end position="20"/>
    </location>
</feature>
<dbReference type="Proteomes" id="UP001151081">
    <property type="component" value="Unassembled WGS sequence"/>
</dbReference>
<gene>
    <name evidence="3" type="ORF">KEG57_21040</name>
</gene>
<dbReference type="EMBL" id="JAGTJJ010000011">
    <property type="protein sequence ID" value="MDC3983011.1"/>
    <property type="molecule type" value="Genomic_DNA"/>
</dbReference>
<dbReference type="AlphaFoldDB" id="A0A9X3X801"/>
<feature type="region of interest" description="Disordered" evidence="1">
    <location>
        <begin position="92"/>
        <end position="148"/>
    </location>
</feature>
<reference evidence="3 4" key="1">
    <citation type="submission" date="2021-04" db="EMBL/GenBank/DDBJ databases">
        <title>Genome analysis of Polyangium sp.</title>
        <authorList>
            <person name="Li Y."/>
            <person name="Wang J."/>
        </authorList>
    </citation>
    <scope>NUCLEOTIDE SEQUENCE [LARGE SCALE GENOMIC DNA]</scope>
    <source>
        <strain evidence="3 4">SDU14</strain>
    </source>
</reference>
<keyword evidence="2" id="KW-0732">Signal</keyword>
<dbReference type="InterPro" id="IPR019198">
    <property type="entry name" value="Beta_propeller_containing"/>
</dbReference>
<feature type="compositionally biased region" description="Gly residues" evidence="1">
    <location>
        <begin position="111"/>
        <end position="137"/>
    </location>
</feature>
<keyword evidence="4" id="KW-1185">Reference proteome</keyword>
<name>A0A9X3X801_9BACT</name>
<accession>A0A9X3X801</accession>
<dbReference type="RefSeq" id="WP_272421328.1">
    <property type="nucleotide sequence ID" value="NZ_JAGTJJ010000011.1"/>
</dbReference>
<dbReference type="Pfam" id="PF09826">
    <property type="entry name" value="Beta_propel"/>
    <property type="match status" value="1"/>
</dbReference>
<feature type="chain" id="PRO_5040955658" evidence="2">
    <location>
        <begin position="21"/>
        <end position="744"/>
    </location>
</feature>
<protein>
    <submittedName>
        <fullName evidence="3">Beta-propeller domain-containing protein</fullName>
    </submittedName>
</protein>
<evidence type="ECO:0000256" key="1">
    <source>
        <dbReference type="SAM" id="MobiDB-lite"/>
    </source>
</evidence>
<sequence length="744" mass="79637">MMKHARSAWWLFASLLPLTAAGYGCSGSIDAPTPPTAEARGTLTQAQSCADLEQMLKQDAVAKMNAQIDAIIAEIEANGGYWGYPDYGWEDGGDVGTSTGNGGVPSPPPGGGVGGSGGASGGTGGSSGEPSNGGDGSGEPPAHSETNTQVAGVDEADLLKTDGNYIYLLHGQSLEILKSFPASDLAINTTTAVEGNPIEMFVTDDQLVIYSQVDGTQLYKDAGVDPRSPYYDYYGGGVAYDGYYNPYYAPLTKITVLGLDAGQTTGVQKEVYFEGNYASSRRVGQHVRTVLSGGQHGPVLSYYPEFANESDYPQTVEQWTTAFEDLRFKNALAIYASTLNDWLPYRFEKSNGTVSLVPPSCSSYYVPTEGSTVYGITQVESFALDNLHAPLVETSIVGGVDTVYSNADSLYLAARAWKDPGLNWNLPVEAVDTTETFVHKFDLAANPAQPAYVASGKVPGQVKNQFSLDEKDGQLRIATTRQLASQTDWTTSNDVYVLGQNDDELVQVGAVTGLALGEQIYSTRFIGNRGYVVTFRQVDPLFVIDLSTPTAPAVLAELKIPGFSEYMHPIDDNHLLTIGQDATNDGQIIGLALQVFDVTDPTAPALMHKYTFSGADTGYTEAAYNHKAFNYYAPKNLLAFPFSGWNPNTGNLKSSLELFDVTLDGGIQKRGSIDHTSFFQADPYGYCGGYYGVDVRRGVFIDDYVYAISYGGVTASDVTSPETIVSSVALPQPVQPYDSCGGDL</sequence>
<dbReference type="PROSITE" id="PS51257">
    <property type="entry name" value="PROKAR_LIPOPROTEIN"/>
    <property type="match status" value="1"/>
</dbReference>
<comment type="caution">
    <text evidence="3">The sequence shown here is derived from an EMBL/GenBank/DDBJ whole genome shotgun (WGS) entry which is preliminary data.</text>
</comment>
<evidence type="ECO:0000313" key="4">
    <source>
        <dbReference type="Proteomes" id="UP001151081"/>
    </source>
</evidence>
<proteinExistence type="predicted"/>
<organism evidence="3 4">
    <name type="scientific">Polyangium jinanense</name>
    <dbReference type="NCBI Taxonomy" id="2829994"/>
    <lineage>
        <taxon>Bacteria</taxon>
        <taxon>Pseudomonadati</taxon>
        <taxon>Myxococcota</taxon>
        <taxon>Polyangia</taxon>
        <taxon>Polyangiales</taxon>
        <taxon>Polyangiaceae</taxon>
        <taxon>Polyangium</taxon>
    </lineage>
</organism>
<evidence type="ECO:0000256" key="2">
    <source>
        <dbReference type="SAM" id="SignalP"/>
    </source>
</evidence>
<evidence type="ECO:0000313" key="3">
    <source>
        <dbReference type="EMBL" id="MDC3983011.1"/>
    </source>
</evidence>